<keyword evidence="3 11" id="KW-0597">Phosphoprotein</keyword>
<comment type="subunit">
    <text evidence="9">At low DSF concentrations, interacts with RpfF.</text>
</comment>
<dbReference type="InterPro" id="IPR004358">
    <property type="entry name" value="Sig_transdc_His_kin-like_C"/>
</dbReference>
<feature type="transmembrane region" description="Helical" evidence="12">
    <location>
        <begin position="92"/>
        <end position="114"/>
    </location>
</feature>
<evidence type="ECO:0000259" key="14">
    <source>
        <dbReference type="PROSITE" id="PS50110"/>
    </source>
</evidence>
<keyword evidence="7" id="KW-0067">ATP-binding</keyword>
<keyword evidence="6" id="KW-0418">Kinase</keyword>
<dbReference type="InterPro" id="IPR003594">
    <property type="entry name" value="HATPase_dom"/>
</dbReference>
<dbReference type="PROSITE" id="PS50113">
    <property type="entry name" value="PAC"/>
    <property type="match status" value="1"/>
</dbReference>
<dbReference type="Pfam" id="PF13426">
    <property type="entry name" value="PAS_9"/>
    <property type="match status" value="1"/>
</dbReference>
<keyword evidence="12" id="KW-0812">Transmembrane</keyword>
<dbReference type="SMART" id="SM00086">
    <property type="entry name" value="PAC"/>
    <property type="match status" value="1"/>
</dbReference>
<evidence type="ECO:0000256" key="11">
    <source>
        <dbReference type="PROSITE-ProRule" id="PRU00169"/>
    </source>
</evidence>
<dbReference type="Pfam" id="PF02518">
    <property type="entry name" value="HATPase_c"/>
    <property type="match status" value="1"/>
</dbReference>
<evidence type="ECO:0000259" key="15">
    <source>
        <dbReference type="PROSITE" id="PS50112"/>
    </source>
</evidence>
<dbReference type="PRINTS" id="PR00344">
    <property type="entry name" value="BCTRLSENSOR"/>
</dbReference>
<evidence type="ECO:0000256" key="7">
    <source>
        <dbReference type="ARBA" id="ARBA00022840"/>
    </source>
</evidence>
<proteinExistence type="predicted"/>
<dbReference type="NCBIfam" id="TIGR00229">
    <property type="entry name" value="sensory_box"/>
    <property type="match status" value="1"/>
</dbReference>
<dbReference type="SUPFAM" id="SSF52172">
    <property type="entry name" value="CheY-like"/>
    <property type="match status" value="1"/>
</dbReference>
<accession>A0A843YGF6</accession>
<sequence>MSPATCPVAKHERRYSPVGLLQRYAGHKVDHLNTRLLFAVGWCSFVAVMASFEIAMICLALVVAGDLVETYFMRRLSAARIDEIDEQRAKRISIAAGTFDAVCFVIAASLPTYLCCLEPEYGHAHWKPIFSIYLLMGAGIAHLMFVPLNPIGVIIRAVIYFVVPLGILVSGGPHHEFGYYAHELDIGGVVIFALTSIWIARLVQSRHVRRLQTELKQARQQRELQNAYAQMYSQQVEARRLALVAESANDSVMIINRDFRITWVNESFTRITGYTAKDAIGQRPADLLNCDETDLDEVADMNARLIKGDTVRTVLFSRRKDGRRIWLETSQVPMLNAAGELETLIAVERDITATKEHEKELEEARRAAEEGARTKAEFLATMSHEIRTPLNGVIGMTQLLEHTQLDEDQRKYAETIHSSARSLLALINDVLELSKMDARDVTLTPTNFDVRRCFENTIDLLKPLAQEKSIYFELDVASDVPEVLHGDDRRITQILMNVVGNALKFTAKGGVRVVVDVSGTPKAPKLNFHVFDTGIGIPEELQARIFERFSQADTAISRKFGGTGLGLTISQRLAHAMGGTITVSSAEGQGSCFTTQLQLAPACQLAEVPEKRSPQEVDLNGARILVADDNQVNRLLVQKFLKGTGAQLCFAVDGQEAIDRTIELEPQVILMDLSMPNVSGLEATQSIRQSSVPQPYIIAVTANAFDEDRDACLKAGMDEFLSKPVSRQQLVESLVLAFSQHDLGTPLSLCAEPGAALQTEKTVR</sequence>
<dbReference type="GO" id="GO:0005524">
    <property type="term" value="F:ATP binding"/>
    <property type="evidence" value="ECO:0007669"/>
    <property type="project" value="UniProtKB-KW"/>
</dbReference>
<dbReference type="InterPro" id="IPR000014">
    <property type="entry name" value="PAS"/>
</dbReference>
<comment type="catalytic activity">
    <reaction evidence="1">
        <text>ATP + protein L-histidine = ADP + protein N-phospho-L-histidine.</text>
        <dbReference type="EC" id="2.7.13.3"/>
    </reaction>
</comment>
<evidence type="ECO:0000256" key="12">
    <source>
        <dbReference type="SAM" id="Phobius"/>
    </source>
</evidence>
<dbReference type="CDD" id="cd00130">
    <property type="entry name" value="PAS"/>
    <property type="match status" value="1"/>
</dbReference>
<protein>
    <recommendedName>
        <fullName evidence="10">Sensory/regulatory protein RpfC</fullName>
        <ecNumber evidence="2">2.7.13.3</ecNumber>
    </recommendedName>
</protein>
<dbReference type="Gene3D" id="1.10.287.130">
    <property type="match status" value="1"/>
</dbReference>
<dbReference type="GO" id="GO:0000155">
    <property type="term" value="F:phosphorelay sensor kinase activity"/>
    <property type="evidence" value="ECO:0007669"/>
    <property type="project" value="InterPro"/>
</dbReference>
<dbReference type="Pfam" id="PF00072">
    <property type="entry name" value="Response_reg"/>
    <property type="match status" value="1"/>
</dbReference>
<dbReference type="InterPro" id="IPR011006">
    <property type="entry name" value="CheY-like_superfamily"/>
</dbReference>
<feature type="domain" description="Histidine kinase" evidence="13">
    <location>
        <begin position="381"/>
        <end position="601"/>
    </location>
</feature>
<feature type="domain" description="Response regulatory" evidence="14">
    <location>
        <begin position="623"/>
        <end position="738"/>
    </location>
</feature>
<feature type="domain" description="PAS" evidence="15">
    <location>
        <begin position="237"/>
        <end position="282"/>
    </location>
</feature>
<organism evidence="17 18">
    <name type="scientific">Tritonibacter litoralis</name>
    <dbReference type="NCBI Taxonomy" id="2662264"/>
    <lineage>
        <taxon>Bacteria</taxon>
        <taxon>Pseudomonadati</taxon>
        <taxon>Pseudomonadota</taxon>
        <taxon>Alphaproteobacteria</taxon>
        <taxon>Rhodobacterales</taxon>
        <taxon>Paracoccaceae</taxon>
        <taxon>Tritonibacter</taxon>
    </lineage>
</organism>
<dbReference type="InterPro" id="IPR001610">
    <property type="entry name" value="PAC"/>
</dbReference>
<dbReference type="InterPro" id="IPR005467">
    <property type="entry name" value="His_kinase_dom"/>
</dbReference>
<dbReference type="CDD" id="cd17546">
    <property type="entry name" value="REC_hyHK_CKI1_RcsC-like"/>
    <property type="match status" value="1"/>
</dbReference>
<dbReference type="SMART" id="SM00388">
    <property type="entry name" value="HisKA"/>
    <property type="match status" value="1"/>
</dbReference>
<dbReference type="Gene3D" id="3.40.50.2300">
    <property type="match status" value="1"/>
</dbReference>
<evidence type="ECO:0000256" key="10">
    <source>
        <dbReference type="ARBA" id="ARBA00068150"/>
    </source>
</evidence>
<keyword evidence="18" id="KW-1185">Reference proteome</keyword>
<dbReference type="SUPFAM" id="SSF47384">
    <property type="entry name" value="Homodimeric domain of signal transducing histidine kinase"/>
    <property type="match status" value="1"/>
</dbReference>
<dbReference type="EMBL" id="WIBF01000004">
    <property type="protein sequence ID" value="MQQ08534.1"/>
    <property type="molecule type" value="Genomic_DNA"/>
</dbReference>
<dbReference type="Gene3D" id="3.30.565.10">
    <property type="entry name" value="Histidine kinase-like ATPase, C-terminal domain"/>
    <property type="match status" value="1"/>
</dbReference>
<evidence type="ECO:0000256" key="8">
    <source>
        <dbReference type="ARBA" id="ARBA00023012"/>
    </source>
</evidence>
<evidence type="ECO:0000256" key="3">
    <source>
        <dbReference type="ARBA" id="ARBA00022553"/>
    </source>
</evidence>
<dbReference type="CDD" id="cd00082">
    <property type="entry name" value="HisKA"/>
    <property type="match status" value="1"/>
</dbReference>
<evidence type="ECO:0000256" key="5">
    <source>
        <dbReference type="ARBA" id="ARBA00022741"/>
    </source>
</evidence>
<keyword evidence="5" id="KW-0547">Nucleotide-binding</keyword>
<keyword evidence="4" id="KW-0808">Transferase</keyword>
<dbReference type="CDD" id="cd16922">
    <property type="entry name" value="HATPase_EvgS-ArcB-TorS-like"/>
    <property type="match status" value="1"/>
</dbReference>
<dbReference type="SMART" id="SM00091">
    <property type="entry name" value="PAS"/>
    <property type="match status" value="1"/>
</dbReference>
<feature type="modified residue" description="4-aspartylphosphate" evidence="11">
    <location>
        <position position="672"/>
    </location>
</feature>
<dbReference type="PROSITE" id="PS50109">
    <property type="entry name" value="HIS_KIN"/>
    <property type="match status" value="1"/>
</dbReference>
<keyword evidence="12" id="KW-0472">Membrane</keyword>
<feature type="transmembrane region" description="Helical" evidence="12">
    <location>
        <begin position="39"/>
        <end position="72"/>
    </location>
</feature>
<keyword evidence="8" id="KW-0902">Two-component regulatory system</keyword>
<feature type="transmembrane region" description="Helical" evidence="12">
    <location>
        <begin position="184"/>
        <end position="203"/>
    </location>
</feature>
<dbReference type="InterPro" id="IPR003661">
    <property type="entry name" value="HisK_dim/P_dom"/>
</dbReference>
<dbReference type="FunFam" id="3.30.565.10:FF:000010">
    <property type="entry name" value="Sensor histidine kinase RcsC"/>
    <property type="match status" value="1"/>
</dbReference>
<evidence type="ECO:0000256" key="4">
    <source>
        <dbReference type="ARBA" id="ARBA00022679"/>
    </source>
</evidence>
<dbReference type="FunFam" id="1.10.287.130:FF:000002">
    <property type="entry name" value="Two-component osmosensing histidine kinase"/>
    <property type="match status" value="1"/>
</dbReference>
<feature type="domain" description="PAC" evidence="16">
    <location>
        <begin position="309"/>
        <end position="363"/>
    </location>
</feature>
<evidence type="ECO:0000256" key="9">
    <source>
        <dbReference type="ARBA" id="ARBA00064003"/>
    </source>
</evidence>
<dbReference type="PROSITE" id="PS50112">
    <property type="entry name" value="PAS"/>
    <property type="match status" value="1"/>
</dbReference>
<evidence type="ECO:0000313" key="17">
    <source>
        <dbReference type="EMBL" id="MQQ08534.1"/>
    </source>
</evidence>
<dbReference type="InterPro" id="IPR001789">
    <property type="entry name" value="Sig_transdc_resp-reg_receiver"/>
</dbReference>
<dbReference type="SMART" id="SM00448">
    <property type="entry name" value="REC"/>
    <property type="match status" value="1"/>
</dbReference>
<evidence type="ECO:0000256" key="2">
    <source>
        <dbReference type="ARBA" id="ARBA00012438"/>
    </source>
</evidence>
<gene>
    <name evidence="17" type="ORF">GFB49_08735</name>
</gene>
<dbReference type="InterPro" id="IPR035965">
    <property type="entry name" value="PAS-like_dom_sf"/>
</dbReference>
<feature type="transmembrane region" description="Helical" evidence="12">
    <location>
        <begin position="126"/>
        <end position="146"/>
    </location>
</feature>
<dbReference type="InterPro" id="IPR036890">
    <property type="entry name" value="HATPase_C_sf"/>
</dbReference>
<name>A0A843YGF6_9RHOB</name>
<dbReference type="Proteomes" id="UP000444174">
    <property type="component" value="Unassembled WGS sequence"/>
</dbReference>
<dbReference type="SMART" id="SM00387">
    <property type="entry name" value="HATPase_c"/>
    <property type="match status" value="1"/>
</dbReference>
<evidence type="ECO:0000259" key="13">
    <source>
        <dbReference type="PROSITE" id="PS50109"/>
    </source>
</evidence>
<dbReference type="AlphaFoldDB" id="A0A843YGF6"/>
<dbReference type="InterPro" id="IPR000700">
    <property type="entry name" value="PAS-assoc_C"/>
</dbReference>
<dbReference type="PANTHER" id="PTHR43047">
    <property type="entry name" value="TWO-COMPONENT HISTIDINE PROTEIN KINASE"/>
    <property type="match status" value="1"/>
</dbReference>
<dbReference type="Pfam" id="PF00512">
    <property type="entry name" value="HisKA"/>
    <property type="match status" value="1"/>
</dbReference>
<reference evidence="17 18" key="1">
    <citation type="submission" date="2019-10" db="EMBL/GenBank/DDBJ databases">
        <title>Epibacterium sp. nov., isolated from seawater.</title>
        <authorList>
            <person name="Zhang X."/>
            <person name="Li N."/>
        </authorList>
    </citation>
    <scope>NUCLEOTIDE SEQUENCE [LARGE SCALE GENOMIC DNA]</scope>
    <source>
        <strain evidence="17 18">SM1979</strain>
    </source>
</reference>
<dbReference type="SUPFAM" id="SSF55874">
    <property type="entry name" value="ATPase domain of HSP90 chaperone/DNA topoisomerase II/histidine kinase"/>
    <property type="match status" value="1"/>
</dbReference>
<feature type="transmembrane region" description="Helical" evidence="12">
    <location>
        <begin position="153"/>
        <end position="172"/>
    </location>
</feature>
<evidence type="ECO:0000313" key="18">
    <source>
        <dbReference type="Proteomes" id="UP000444174"/>
    </source>
</evidence>
<dbReference type="PROSITE" id="PS50110">
    <property type="entry name" value="RESPONSE_REGULATORY"/>
    <property type="match status" value="1"/>
</dbReference>
<keyword evidence="12" id="KW-1133">Transmembrane helix</keyword>
<dbReference type="SUPFAM" id="SSF55785">
    <property type="entry name" value="PYP-like sensor domain (PAS domain)"/>
    <property type="match status" value="1"/>
</dbReference>
<evidence type="ECO:0000259" key="16">
    <source>
        <dbReference type="PROSITE" id="PS50113"/>
    </source>
</evidence>
<comment type="caution">
    <text evidence="17">The sequence shown here is derived from an EMBL/GenBank/DDBJ whole genome shotgun (WGS) entry which is preliminary data.</text>
</comment>
<dbReference type="Gene3D" id="3.30.450.20">
    <property type="entry name" value="PAS domain"/>
    <property type="match status" value="1"/>
</dbReference>
<dbReference type="InterPro" id="IPR036097">
    <property type="entry name" value="HisK_dim/P_sf"/>
</dbReference>
<evidence type="ECO:0000256" key="6">
    <source>
        <dbReference type="ARBA" id="ARBA00022777"/>
    </source>
</evidence>
<dbReference type="EC" id="2.7.13.3" evidence="2"/>
<evidence type="ECO:0000256" key="1">
    <source>
        <dbReference type="ARBA" id="ARBA00000085"/>
    </source>
</evidence>